<feature type="region of interest" description="Disordered" evidence="1">
    <location>
        <begin position="75"/>
        <end position="134"/>
    </location>
</feature>
<feature type="compositionally biased region" description="Basic and acidic residues" evidence="1">
    <location>
        <begin position="87"/>
        <end position="119"/>
    </location>
</feature>
<reference evidence="3 4" key="1">
    <citation type="submission" date="2019-01" db="EMBL/GenBank/DDBJ databases">
        <title>Draft Genome and Complete Hox-Cluster Characterization of the Sterlet Sturgeon (Acipenser ruthenus).</title>
        <authorList>
            <person name="Wei Q."/>
        </authorList>
    </citation>
    <scope>NUCLEOTIDE SEQUENCE [LARGE SCALE GENOMIC DNA]</scope>
    <source>
        <strain evidence="3">WHYD16114868_AA</strain>
        <tissue evidence="3">Blood</tissue>
    </source>
</reference>
<dbReference type="Pfam" id="PF13843">
    <property type="entry name" value="DDE_Tnp_1_7"/>
    <property type="match status" value="1"/>
</dbReference>
<dbReference type="InterPro" id="IPR029526">
    <property type="entry name" value="PGBD"/>
</dbReference>
<evidence type="ECO:0000259" key="2">
    <source>
        <dbReference type="Pfam" id="PF13843"/>
    </source>
</evidence>
<gene>
    <name evidence="3" type="ORF">EOD39_11698</name>
</gene>
<keyword evidence="4" id="KW-1185">Reference proteome</keyword>
<comment type="caution">
    <text evidence="3">The sequence shown here is derived from an EMBL/GenBank/DDBJ whole genome shotgun (WGS) entry which is preliminary data.</text>
</comment>
<evidence type="ECO:0000313" key="3">
    <source>
        <dbReference type="EMBL" id="RXM99350.1"/>
    </source>
</evidence>
<feature type="domain" description="PiggyBac transposable element-derived protein" evidence="2">
    <location>
        <begin position="1"/>
        <end position="40"/>
    </location>
</feature>
<sequence>MGGVDKMDHLIALYRQTTQQKRWYMQIFYHFLNLAVVNTWIIHKWNASIKPLDLLHFKASIAHSLINMGNVEKRTRGCPSENITTPNKEKSTREVRYHEVGTRWPEKTDKKNRWHDACKKIPGSDVGNAEYPSA</sequence>
<protein>
    <recommendedName>
        <fullName evidence="2">PiggyBac transposable element-derived protein domain-containing protein</fullName>
    </recommendedName>
</protein>
<dbReference type="AlphaFoldDB" id="A0A662YRL0"/>
<name>A0A662YRL0_ACIRT</name>
<proteinExistence type="predicted"/>
<dbReference type="EMBL" id="SCEB01000407">
    <property type="protein sequence ID" value="RXM99350.1"/>
    <property type="molecule type" value="Genomic_DNA"/>
</dbReference>
<evidence type="ECO:0000256" key="1">
    <source>
        <dbReference type="SAM" id="MobiDB-lite"/>
    </source>
</evidence>
<dbReference type="Proteomes" id="UP000289886">
    <property type="component" value="Unassembled WGS sequence"/>
</dbReference>
<accession>A0A662YRL0</accession>
<evidence type="ECO:0000313" key="4">
    <source>
        <dbReference type="Proteomes" id="UP000289886"/>
    </source>
</evidence>
<organism evidence="3 4">
    <name type="scientific">Acipenser ruthenus</name>
    <name type="common">Sterlet sturgeon</name>
    <dbReference type="NCBI Taxonomy" id="7906"/>
    <lineage>
        <taxon>Eukaryota</taxon>
        <taxon>Metazoa</taxon>
        <taxon>Chordata</taxon>
        <taxon>Craniata</taxon>
        <taxon>Vertebrata</taxon>
        <taxon>Euteleostomi</taxon>
        <taxon>Actinopterygii</taxon>
        <taxon>Chondrostei</taxon>
        <taxon>Acipenseriformes</taxon>
        <taxon>Acipenseridae</taxon>
        <taxon>Acipenser</taxon>
    </lineage>
</organism>
<dbReference type="PANTHER" id="PTHR47272">
    <property type="entry name" value="DDE_TNP_1_7 DOMAIN-CONTAINING PROTEIN"/>
    <property type="match status" value="1"/>
</dbReference>